<accession>A0ABD0KEK3</accession>
<protein>
    <submittedName>
        <fullName evidence="2">Uncharacterized protein</fullName>
    </submittedName>
</protein>
<dbReference type="EMBL" id="JACVVK020000541">
    <property type="protein sequence ID" value="KAK7467744.1"/>
    <property type="molecule type" value="Genomic_DNA"/>
</dbReference>
<proteinExistence type="predicted"/>
<evidence type="ECO:0000313" key="3">
    <source>
        <dbReference type="Proteomes" id="UP001519460"/>
    </source>
</evidence>
<comment type="caution">
    <text evidence="2">The sequence shown here is derived from an EMBL/GenBank/DDBJ whole genome shotgun (WGS) entry which is preliminary data.</text>
</comment>
<reference evidence="2" key="3">
    <citation type="submission" date="2023-01" db="EMBL/GenBank/DDBJ databases">
        <authorList>
            <person name="Patra A."/>
        </authorList>
    </citation>
    <scope>NUCLEOTIDE SEQUENCE</scope>
    <source>
        <strain evidence="2">Wonlab-2016</strain>
        <tissue evidence="2">Foot muscle</tissue>
    </source>
</reference>
<name>A0ABD0KEK3_9CAEN</name>
<organism evidence="2 3">
    <name type="scientific">Batillaria attramentaria</name>
    <dbReference type="NCBI Taxonomy" id="370345"/>
    <lineage>
        <taxon>Eukaryota</taxon>
        <taxon>Metazoa</taxon>
        <taxon>Spiralia</taxon>
        <taxon>Lophotrochozoa</taxon>
        <taxon>Mollusca</taxon>
        <taxon>Gastropoda</taxon>
        <taxon>Caenogastropoda</taxon>
        <taxon>Sorbeoconcha</taxon>
        <taxon>Cerithioidea</taxon>
        <taxon>Batillariidae</taxon>
        <taxon>Batillaria</taxon>
    </lineage>
</organism>
<reference evidence="2" key="1">
    <citation type="submission" date="2020-09" db="EMBL/GenBank/DDBJ databases">
        <authorList>
            <person name="Won Y."/>
        </authorList>
    </citation>
    <scope>NUCLEOTIDE SEQUENCE</scope>
    <source>
        <strain evidence="2">Wonlab-2016</strain>
        <tissue evidence="2">Foot muscle</tissue>
    </source>
</reference>
<dbReference type="EMBL" id="JACVVK020000193">
    <property type="protein sequence ID" value="KAK7485553.1"/>
    <property type="molecule type" value="Genomic_DNA"/>
</dbReference>
<keyword evidence="3" id="KW-1185">Reference proteome</keyword>
<dbReference type="AlphaFoldDB" id="A0ABD0KEK3"/>
<gene>
    <name evidence="2" type="ORF">BaRGS_00023241</name>
    <name evidence="1" type="ORF">BaRGS_00037019</name>
</gene>
<dbReference type="Proteomes" id="UP001519460">
    <property type="component" value="Unassembled WGS sequence"/>
</dbReference>
<evidence type="ECO:0000313" key="1">
    <source>
        <dbReference type="EMBL" id="KAK7467744.1"/>
    </source>
</evidence>
<reference evidence="2 3" key="2">
    <citation type="journal article" date="2023" name="Sci. Data">
        <title>Genome assembly of the Korean intertidal mud-creeper Batillaria attramentaria.</title>
        <authorList>
            <person name="Patra A.K."/>
            <person name="Ho P.T."/>
            <person name="Jun S."/>
            <person name="Lee S.J."/>
            <person name="Kim Y."/>
            <person name="Won Y.J."/>
        </authorList>
    </citation>
    <scope>NUCLEOTIDE SEQUENCE [LARGE SCALE GENOMIC DNA]</scope>
    <source>
        <strain evidence="2">Wonlab-2016</strain>
    </source>
</reference>
<sequence>MDSKGHGNKRILSVSRESHKRKLMIIHFCAPQAACGGLAVSGNVSGRIPTLPLAPHQQSSVLVAAVTSQLVSSVHNHECEE</sequence>
<evidence type="ECO:0000313" key="2">
    <source>
        <dbReference type="EMBL" id="KAK7485553.1"/>
    </source>
</evidence>